<protein>
    <submittedName>
        <fullName evidence="1">TIGR03643 family protein</fullName>
    </submittedName>
</protein>
<proteinExistence type="predicted"/>
<gene>
    <name evidence="1" type="ORF">CO192_16265</name>
    <name evidence="2" type="ORF">EAO82_09860</name>
</gene>
<dbReference type="RefSeq" id="WP_096347596.1">
    <property type="nucleotide sequence ID" value="NZ_CP033116.1"/>
</dbReference>
<dbReference type="EMBL" id="CP033116">
    <property type="protein sequence ID" value="QFY56648.1"/>
    <property type="molecule type" value="Genomic_DNA"/>
</dbReference>
<reference evidence="2 4" key="2">
    <citation type="submission" date="2018-10" db="EMBL/GenBank/DDBJ databases">
        <title>Complete genome sequence of Pseudomonas pelagia strain Kongs-67.</title>
        <authorList>
            <person name="Sinha R.K."/>
            <person name="Krishnan K."/>
        </authorList>
    </citation>
    <scope>NUCLEOTIDE SEQUENCE [LARGE SCALE GENOMIC DNA]</scope>
    <source>
        <strain evidence="2 4">Kongs-67</strain>
    </source>
</reference>
<dbReference type="EMBL" id="NWMT01000214">
    <property type="protein sequence ID" value="PCC98339.1"/>
    <property type="molecule type" value="Genomic_DNA"/>
</dbReference>
<evidence type="ECO:0000313" key="4">
    <source>
        <dbReference type="Proteomes" id="UP000344571"/>
    </source>
</evidence>
<dbReference type="Proteomes" id="UP000243750">
    <property type="component" value="Unassembled WGS sequence"/>
</dbReference>
<keyword evidence="4" id="KW-1185">Reference proteome</keyword>
<dbReference type="NCBIfam" id="TIGR03643">
    <property type="entry name" value="TIGR03643 family protein"/>
    <property type="match status" value="1"/>
</dbReference>
<sequence>MSGSNEWSGADASRIIEMAWEDRTPFEAIEAVYGLSEPEVIQLMRQQLKPGSFRLWRARVSGRKTKHGALRDPGVIRGYCPTQYKR</sequence>
<dbReference type="InterPro" id="IPR019882">
    <property type="entry name" value="CHP03643"/>
</dbReference>
<name>A0AA91U0H5_9GAMM</name>
<evidence type="ECO:0000313" key="2">
    <source>
        <dbReference type="EMBL" id="QFY56648.1"/>
    </source>
</evidence>
<evidence type="ECO:0000313" key="3">
    <source>
        <dbReference type="Proteomes" id="UP000243750"/>
    </source>
</evidence>
<organism evidence="1 3">
    <name type="scientific">Halopseudomonas pelagia</name>
    <dbReference type="NCBI Taxonomy" id="553151"/>
    <lineage>
        <taxon>Bacteria</taxon>
        <taxon>Pseudomonadati</taxon>
        <taxon>Pseudomonadota</taxon>
        <taxon>Gammaproteobacteria</taxon>
        <taxon>Pseudomonadales</taxon>
        <taxon>Pseudomonadaceae</taxon>
        <taxon>Halopseudomonas</taxon>
    </lineage>
</organism>
<evidence type="ECO:0000313" key="1">
    <source>
        <dbReference type="EMBL" id="PCC98339.1"/>
    </source>
</evidence>
<dbReference type="Proteomes" id="UP000344571">
    <property type="component" value="Chromosome"/>
</dbReference>
<reference evidence="1 3" key="1">
    <citation type="submission" date="2017-09" db="EMBL/GenBank/DDBJ databases">
        <title>Bacterial and phytoplankton interrelationship in Kongsfjorden, an Arctic fjord.</title>
        <authorList>
            <person name="Sinha R."/>
            <person name="Krishnan K."/>
        </authorList>
    </citation>
    <scope>NUCLEOTIDE SEQUENCE [LARGE SCALE GENOMIC DNA]</scope>
    <source>
        <strain evidence="1 3">58</strain>
    </source>
</reference>
<dbReference type="Pfam" id="PF10985">
    <property type="entry name" value="DUF2805"/>
    <property type="match status" value="1"/>
</dbReference>
<accession>A0AA91U0H5</accession>
<dbReference type="AlphaFoldDB" id="A0AA91U0H5"/>